<feature type="compositionally biased region" description="Acidic residues" evidence="1">
    <location>
        <begin position="598"/>
        <end position="615"/>
    </location>
</feature>
<feature type="region of interest" description="Disordered" evidence="1">
    <location>
        <begin position="556"/>
        <end position="693"/>
    </location>
</feature>
<dbReference type="SUPFAM" id="SSF52113">
    <property type="entry name" value="BRCT domain"/>
    <property type="match status" value="1"/>
</dbReference>
<dbReference type="OrthoDB" id="2384350at2759"/>
<feature type="compositionally biased region" description="Polar residues" evidence="1">
    <location>
        <begin position="65"/>
        <end position="77"/>
    </location>
</feature>
<feature type="compositionally biased region" description="Acidic residues" evidence="1">
    <location>
        <begin position="645"/>
        <end position="655"/>
    </location>
</feature>
<feature type="compositionally biased region" description="Low complexity" evidence="1">
    <location>
        <begin position="243"/>
        <end position="258"/>
    </location>
</feature>
<evidence type="ECO:0000313" key="3">
    <source>
        <dbReference type="EMBL" id="RYP08702.1"/>
    </source>
</evidence>
<dbReference type="PANTHER" id="PTHR14625">
    <property type="entry name" value="MICROCEPHALIN"/>
    <property type="match status" value="1"/>
</dbReference>
<comment type="caution">
    <text evidence="3">The sequence shown here is derived from an EMBL/GenBank/DDBJ whole genome shotgun (WGS) entry which is preliminary data.</text>
</comment>
<feature type="region of interest" description="Disordered" evidence="1">
    <location>
        <begin position="1121"/>
        <end position="1164"/>
    </location>
</feature>
<organism evidence="3 4">
    <name type="scientific">Monosporascus ibericus</name>
    <dbReference type="NCBI Taxonomy" id="155417"/>
    <lineage>
        <taxon>Eukaryota</taxon>
        <taxon>Fungi</taxon>
        <taxon>Dikarya</taxon>
        <taxon>Ascomycota</taxon>
        <taxon>Pezizomycotina</taxon>
        <taxon>Sordariomycetes</taxon>
        <taxon>Xylariomycetidae</taxon>
        <taxon>Xylariales</taxon>
        <taxon>Xylariales incertae sedis</taxon>
        <taxon>Monosporascus</taxon>
    </lineage>
</organism>
<feature type="region of interest" description="Disordered" evidence="1">
    <location>
        <begin position="1"/>
        <end position="361"/>
    </location>
</feature>
<dbReference type="InterPro" id="IPR022047">
    <property type="entry name" value="Microcephalin-like"/>
</dbReference>
<dbReference type="PROSITE" id="PS50172">
    <property type="entry name" value="BRCT"/>
    <property type="match status" value="1"/>
</dbReference>
<dbReference type="Gene3D" id="3.40.50.10190">
    <property type="entry name" value="BRCT domain"/>
    <property type="match status" value="1"/>
</dbReference>
<feature type="compositionally biased region" description="Acidic residues" evidence="1">
    <location>
        <begin position="467"/>
        <end position="515"/>
    </location>
</feature>
<evidence type="ECO:0000313" key="4">
    <source>
        <dbReference type="Proteomes" id="UP000293360"/>
    </source>
</evidence>
<reference evidence="3 4" key="1">
    <citation type="submission" date="2018-06" db="EMBL/GenBank/DDBJ databases">
        <title>Complete Genomes of Monosporascus.</title>
        <authorList>
            <person name="Robinson A.J."/>
            <person name="Natvig D.O."/>
        </authorList>
    </citation>
    <scope>NUCLEOTIDE SEQUENCE [LARGE SCALE GENOMIC DNA]</scope>
    <source>
        <strain evidence="3 4">CBS 110550</strain>
    </source>
</reference>
<dbReference type="STRING" id="155417.A0A4Q4TQ02"/>
<dbReference type="PANTHER" id="PTHR14625:SF3">
    <property type="entry name" value="MICROCEPHALIN"/>
    <property type="match status" value="1"/>
</dbReference>
<feature type="compositionally biased region" description="Low complexity" evidence="1">
    <location>
        <begin position="164"/>
        <end position="183"/>
    </location>
</feature>
<feature type="region of interest" description="Disordered" evidence="1">
    <location>
        <begin position="727"/>
        <end position="772"/>
    </location>
</feature>
<dbReference type="Proteomes" id="UP000293360">
    <property type="component" value="Unassembled WGS sequence"/>
</dbReference>
<feature type="compositionally biased region" description="Polar residues" evidence="1">
    <location>
        <begin position="374"/>
        <end position="392"/>
    </location>
</feature>
<proteinExistence type="predicted"/>
<feature type="region of interest" description="Disordered" evidence="1">
    <location>
        <begin position="1198"/>
        <end position="1230"/>
    </location>
</feature>
<evidence type="ECO:0000256" key="1">
    <source>
        <dbReference type="SAM" id="MobiDB-lite"/>
    </source>
</evidence>
<feature type="compositionally biased region" description="Low complexity" evidence="1">
    <location>
        <begin position="915"/>
        <end position="929"/>
    </location>
</feature>
<feature type="region of interest" description="Disordered" evidence="1">
    <location>
        <begin position="374"/>
        <end position="526"/>
    </location>
</feature>
<feature type="domain" description="BRCT" evidence="2">
    <location>
        <begin position="977"/>
        <end position="1086"/>
    </location>
</feature>
<dbReference type="EMBL" id="QJNU01000056">
    <property type="protein sequence ID" value="RYP08702.1"/>
    <property type="molecule type" value="Genomic_DNA"/>
</dbReference>
<accession>A0A4Q4TQ02</accession>
<dbReference type="GO" id="GO:0000278">
    <property type="term" value="P:mitotic cell cycle"/>
    <property type="evidence" value="ECO:0007669"/>
    <property type="project" value="TreeGrafter"/>
</dbReference>
<gene>
    <name evidence="3" type="ORF">DL764_001722</name>
</gene>
<feature type="region of interest" description="Disordered" evidence="1">
    <location>
        <begin position="825"/>
        <end position="849"/>
    </location>
</feature>
<dbReference type="InterPro" id="IPR001357">
    <property type="entry name" value="BRCT_dom"/>
</dbReference>
<dbReference type="CDD" id="cd17716">
    <property type="entry name" value="BRCT_microcephalin_rpt1"/>
    <property type="match status" value="1"/>
</dbReference>
<feature type="compositionally biased region" description="Low complexity" evidence="1">
    <location>
        <begin position="20"/>
        <end position="45"/>
    </location>
</feature>
<dbReference type="InterPro" id="IPR036420">
    <property type="entry name" value="BRCT_dom_sf"/>
</dbReference>
<evidence type="ECO:0000259" key="2">
    <source>
        <dbReference type="PROSITE" id="PS50172"/>
    </source>
</evidence>
<sequence length="1286" mass="139370">MEVASPPKRMTRARAAAKETTVVSKPTKTKVATTSAKASTTTSTTRPISNKRKTRCDEDTEENQRPTQKQFTMNKLPTRTRGRPKKLAEPEPQPEPEPEPQHTEDESTPAARTTRGKTRQTVAEPVKAEAPKATRTRARKPTTEDSSTTAPSEPVKKTVRKRTTATAKGSQGTITTTFATNPTPGLKSAVSRPASRLNGVIKKTVTFQEPEKENRLPPAATKAKDKVAETAIGMRAKPVRKPAAGGRTTRASARSRSTATEEKPQKAPLSPKKDGQNLPLSRDADSDDELATLEKTPLKPLMKSPIKPPSAKKFEPQLALPSDETEETTQQSPEQPASAIFGSPVRRVPPSPWKDALKSPAKRVDAIPSLVFSATKTDSQSSQSPFKASMLQSPAKRPPMSFMALQPPSDAENAEVARSPLKMSLLQSPAKRPASPEKLLGSPVPPMEGQNRLLFGSKSSPAREEQPIEEVVQEENSAEEPLEVAEEETSTEEPLEVAEEETSTEVPVEETENEAVMDGASVADEASIERTGEEIKIESADTLVFPGRLSAVLPRHADPALNEKPAPVEDVVVDQEDPVAKEQPVEMPAEVSHKSEETNDDPMDVDEQDGAEGDVPDAAKTTPPQSPPMQEVKPGFGLRSKDLEDQYMSESEDELALSGRVASRHQDDTTLDFNAVPATPTPASCKAPRNGLPSSAVKAATRAIRSVSRTSTKLGFTPLAMQLGEWKASSPLKRSVASPAPTPAKGSDEEHSLVEENGSPLAEASPAKSSFFDDEMKIRAEMEVEMELEAALEADIAAAYEDPAFDEVPITNEDVELAVEAEEMSLTDQSGTEQVVDGNAHDDSISDASQEYGDENAVPIDPALLDSAAGTRNSNAPPVTPVRPSANRNFHTVSKVPLKPADDSAPRSIKKLSASVSRLPPRRPSVLSRNAASPTKDSSKMDIDEKQEEIENPPVTPAKSDVWSSIGTPARTPRRDLNPALLRGAVVFVDVHTSEGADASTVFVELLSQMGARCVKSWPWNPSSDANSDSSSCSKIGITHVVYKDGGKRTMEKVRESNGVVQCVGVGWVLDCERENQWLDEAPYYIDTSLVPRGGRNRRKSMEPKALANLNGTLVTPMKNNGAAAPPARECQTVPNNHVGRRDSTMWVRTPSDRDEDEEQQQQNQDWDFENMDNSMLSPVPKTPAPESIRQFAMDVTPEAPETPAPRGGSAYGDYDQDDELAGNGGQDQHMLMRTCPPKQQSVFGHGLLRQEKDKDQSVLMRLMAARRKSLQFAPKIASPLSKAWN</sequence>
<protein>
    <recommendedName>
        <fullName evidence="2">BRCT domain-containing protein</fullName>
    </recommendedName>
</protein>
<name>A0A4Q4TQ02_9PEZI</name>
<feature type="region of interest" description="Disordered" evidence="1">
    <location>
        <begin position="867"/>
        <end position="972"/>
    </location>
</feature>
<feature type="compositionally biased region" description="Basic and acidic residues" evidence="1">
    <location>
        <begin position="259"/>
        <end position="275"/>
    </location>
</feature>
<keyword evidence="4" id="KW-1185">Reference proteome</keyword>